<dbReference type="PANTHER" id="PTHR10336:SF36">
    <property type="entry name" value="1-PHOSPHATIDYLINOSITOL 4,5-BISPHOSPHATE PHOSPHODIESTERASE BETA-4"/>
    <property type="match status" value="1"/>
</dbReference>
<dbReference type="InterPro" id="IPR017946">
    <property type="entry name" value="PLC-like_Pdiesterase_TIM-brl"/>
</dbReference>
<feature type="region of interest" description="Disordered" evidence="10">
    <location>
        <begin position="607"/>
        <end position="780"/>
    </location>
</feature>
<dbReference type="GO" id="GO:0004435">
    <property type="term" value="F:phosphatidylinositol-4,5-bisphosphate phospholipase C activity"/>
    <property type="evidence" value="ECO:0007669"/>
    <property type="project" value="UniProtKB-EC"/>
</dbReference>
<dbReference type="SUPFAM" id="SSF47473">
    <property type="entry name" value="EF-hand"/>
    <property type="match status" value="1"/>
</dbReference>
<keyword evidence="11" id="KW-0472">Membrane</keyword>
<keyword evidence="7" id="KW-0807">Transducer</keyword>
<feature type="compositionally biased region" description="Polar residues" evidence="10">
    <location>
        <begin position="693"/>
        <end position="712"/>
    </location>
</feature>
<name>A0A915LP60_MELJA</name>
<feature type="compositionally biased region" description="Basic and acidic residues" evidence="10">
    <location>
        <begin position="438"/>
        <end position="457"/>
    </location>
</feature>
<dbReference type="InterPro" id="IPR000008">
    <property type="entry name" value="C2_dom"/>
</dbReference>
<dbReference type="PROSITE" id="PS50007">
    <property type="entry name" value="PIPLC_X_DOMAIN"/>
    <property type="match status" value="1"/>
</dbReference>
<evidence type="ECO:0000313" key="13">
    <source>
        <dbReference type="Proteomes" id="UP000887561"/>
    </source>
</evidence>
<dbReference type="InterPro" id="IPR001711">
    <property type="entry name" value="PLipase_C_Pinositol-sp_Y"/>
</dbReference>
<dbReference type="GO" id="GO:0016042">
    <property type="term" value="P:lipid catabolic process"/>
    <property type="evidence" value="ECO:0007669"/>
    <property type="project" value="UniProtKB-KW"/>
</dbReference>
<feature type="compositionally biased region" description="Basic and acidic residues" evidence="10">
    <location>
        <begin position="1287"/>
        <end position="1297"/>
    </location>
</feature>
<keyword evidence="11" id="KW-0812">Transmembrane</keyword>
<evidence type="ECO:0000256" key="10">
    <source>
        <dbReference type="SAM" id="MobiDB-lite"/>
    </source>
</evidence>
<dbReference type="InterPro" id="IPR011992">
    <property type="entry name" value="EF-hand-dom_pair"/>
</dbReference>
<dbReference type="InterPro" id="IPR001192">
    <property type="entry name" value="PI-PLC_fam"/>
</dbReference>
<dbReference type="Gene3D" id="1.20.1230.10">
    <property type="entry name" value="Phospholipase C beta, distal C-terminal domain"/>
    <property type="match status" value="2"/>
</dbReference>
<evidence type="ECO:0000256" key="5">
    <source>
        <dbReference type="ARBA" id="ARBA00022963"/>
    </source>
</evidence>
<dbReference type="FunFam" id="1.10.238.10:FF:000005">
    <property type="entry name" value="Phosphoinositide phospholipase C"/>
    <property type="match status" value="1"/>
</dbReference>
<keyword evidence="9" id="KW-0175">Coiled coil</keyword>
<dbReference type="Pfam" id="PF00387">
    <property type="entry name" value="PI-PLC-Y"/>
    <property type="match status" value="1"/>
</dbReference>
<evidence type="ECO:0000256" key="6">
    <source>
        <dbReference type="ARBA" id="ARBA00023098"/>
    </source>
</evidence>
<dbReference type="InterPro" id="IPR035892">
    <property type="entry name" value="C2_domain_sf"/>
</dbReference>
<dbReference type="Pfam" id="PF00388">
    <property type="entry name" value="PI-PLC-X"/>
    <property type="match status" value="1"/>
</dbReference>
<dbReference type="Proteomes" id="UP000887561">
    <property type="component" value="Unplaced"/>
</dbReference>
<dbReference type="WBParaSite" id="scaffold1581_cov150.g3309">
    <property type="protein sequence ID" value="scaffold1581_cov150.g3309"/>
    <property type="gene ID" value="scaffold1581_cov150.g3309"/>
</dbReference>
<keyword evidence="6 8" id="KW-0443">Lipid metabolism</keyword>
<dbReference type="EC" id="3.1.4.11" evidence="2 8"/>
<dbReference type="SMART" id="SM00239">
    <property type="entry name" value="C2"/>
    <property type="match status" value="1"/>
</dbReference>
<dbReference type="CDD" id="cd08591">
    <property type="entry name" value="PI-PLCc_beta"/>
    <property type="match status" value="1"/>
</dbReference>
<dbReference type="Gene3D" id="2.60.40.150">
    <property type="entry name" value="C2 domain"/>
    <property type="match status" value="1"/>
</dbReference>
<dbReference type="SMART" id="SM00148">
    <property type="entry name" value="PLCXc"/>
    <property type="match status" value="1"/>
</dbReference>
<dbReference type="SUPFAM" id="SSF49562">
    <property type="entry name" value="C2 domain (Calcium/lipid-binding domain, CaLB)"/>
    <property type="match status" value="1"/>
</dbReference>
<keyword evidence="4 8" id="KW-0378">Hydrolase</keyword>
<dbReference type="GO" id="GO:0048015">
    <property type="term" value="P:phosphatidylinositol-mediated signaling"/>
    <property type="evidence" value="ECO:0007669"/>
    <property type="project" value="TreeGrafter"/>
</dbReference>
<dbReference type="InterPro" id="IPR000909">
    <property type="entry name" value="PLipase_C_PInositol-sp_X_dom"/>
</dbReference>
<evidence type="ECO:0000256" key="7">
    <source>
        <dbReference type="ARBA" id="ARBA00023224"/>
    </source>
</evidence>
<keyword evidence="3" id="KW-0963">Cytoplasm</keyword>
<organism evidence="13 14">
    <name type="scientific">Meloidogyne javanica</name>
    <name type="common">Root-knot nematode worm</name>
    <dbReference type="NCBI Taxonomy" id="6303"/>
    <lineage>
        <taxon>Eukaryota</taxon>
        <taxon>Metazoa</taxon>
        <taxon>Ecdysozoa</taxon>
        <taxon>Nematoda</taxon>
        <taxon>Chromadorea</taxon>
        <taxon>Rhabditida</taxon>
        <taxon>Tylenchina</taxon>
        <taxon>Tylenchomorpha</taxon>
        <taxon>Tylenchoidea</taxon>
        <taxon>Meloidogynidae</taxon>
        <taxon>Meloidogyninae</taxon>
        <taxon>Meloidogyne</taxon>
        <taxon>Meloidogyne incognita group</taxon>
    </lineage>
</organism>
<evidence type="ECO:0000256" key="9">
    <source>
        <dbReference type="SAM" id="Coils"/>
    </source>
</evidence>
<dbReference type="Gene3D" id="3.20.20.190">
    <property type="entry name" value="Phosphatidylinositol (PI) phosphodiesterase"/>
    <property type="match status" value="2"/>
</dbReference>
<dbReference type="Gene3D" id="1.10.238.10">
    <property type="entry name" value="EF-hand"/>
    <property type="match status" value="1"/>
</dbReference>
<feature type="compositionally biased region" description="Polar residues" evidence="10">
    <location>
        <begin position="631"/>
        <end position="643"/>
    </location>
</feature>
<feature type="region of interest" description="Disordered" evidence="10">
    <location>
        <begin position="437"/>
        <end position="480"/>
    </location>
</feature>
<feature type="compositionally biased region" description="Polar residues" evidence="10">
    <location>
        <begin position="1052"/>
        <end position="1065"/>
    </location>
</feature>
<feature type="compositionally biased region" description="Low complexity" evidence="10">
    <location>
        <begin position="499"/>
        <end position="513"/>
    </location>
</feature>
<protein>
    <recommendedName>
        <fullName evidence="2 8">Phosphoinositide phospholipase C</fullName>
        <ecNumber evidence="2 8">3.1.4.11</ecNumber>
    </recommendedName>
</protein>
<evidence type="ECO:0000256" key="3">
    <source>
        <dbReference type="ARBA" id="ARBA00022490"/>
    </source>
</evidence>
<evidence type="ECO:0000313" key="14">
    <source>
        <dbReference type="WBParaSite" id="scaffold1581_cov150.g3309"/>
    </source>
</evidence>
<feature type="region of interest" description="Disordered" evidence="10">
    <location>
        <begin position="1353"/>
        <end position="1381"/>
    </location>
</feature>
<dbReference type="GO" id="GO:0051209">
    <property type="term" value="P:release of sequestered calcium ion into cytosol"/>
    <property type="evidence" value="ECO:0007669"/>
    <property type="project" value="TreeGrafter"/>
</dbReference>
<sequence length="1571" mass="176962">MTLKEKDHWSWRHKIGVPDVLLKGDLFDRYDEESSSIDFGCLLRIDEYGFFLVWEARGKEAGVLDLAQLWEARPTGGNIKDLRIVAELEQRAKLTQNASNLDPLDSRIVWLTYGQDLCLQKHWRYLCLSTNERGRIPLRNVVRTFASGKPEKMVHKCLADLGLSGDKEREDLDVVLFTFDKFLRLYHKISPRTDIQELFVKLSGQKEYLTRERLMMFLNDEQRDPRLNEILFPNFDVDRVNSLIAKYETDESYITQGKMSGDGFLRFLLSEENSPVFLDRTERHQDMDQPLCHYFINSSHNTYLTGRQYGGKSSTEIYRQVLLSGCRCIELDCWDGTGENKGEPIITHGKAMCTDVFFKDVLVQIKETAFLRSEWPVILSFENHCSKSNQLKMAKYCLEIFDEMLLTGPIKGHELEPGIPLPSPSQLKRKILIKNKRLKPEDEQRQMEQFRREGRLLDEEDEQSESAIEQKGSVVDGGGSGQVLSPPLLASILVDEISNNNNNSNRSSINNINDPRHRRTSSGRLSPFIGTSRSSANLHCASGSSSPRHSLTDFLLSKRPDGLGAKLYQALTLARLKGDLRPASTIIGSSDRPSSRGGLLKKIEKKKRSHFEDEKLNNQQKQHQKSKLGPTVSSASLSNTSDLLNLGGSGQQQHRSSLSNVPSRHNSTVALIENQQQQTSKETSVEKSEDCASGQSTARSNVATSSNQQQQPPGIISKLKQPLGLNRRVQERPNNEGSGGGHESVRQRNSGSVSGRGDKRSFRRPCIQGGGGGGGTDHSTAAALVDANTQHGGKRGSPRKQCAPEWVNYNKRQLSRIYPKGARVDSSNFLPQIFWNAGCQMAALNFQTPDVCIQLNQGKFEYNDQCGYLLKPDFMRRPDRTFDPFSESPVDGVIAAHCSVREVEMYGLPTDTIRKEHRSRLVPANSLFPVYNEEPFVFRKVILPELAVLRFAVYDDSGKQLGQRILPLDGLQSGYRHISLRTENNQPLTLPSLFVHLQLKTYVPDELSGLVDALADPKAYLSAQEKREEALQQMCVDELEELLAPVGPDSAGRTTTAKSSSSTNFDGNASIRRVAAQNGGCSTNLASSTQINSLDSGRLVSNQSPSMCGKDSSQSNVVITSGGSTPRTTIPMTADGYSTTTIDGKFQLELFFFFILFVHLLLIFLNIFSFFLWEKRRGLAKFKFLFSPCFTIGRPHQHFLENNTDGNFIGSSPIVTELVPLLSSCDTVVAIALAPSRLSSRVLAGKDTPPPPRRALSALVRSTLTDESGEKPGRKCRKMSNSLRFDPVGRRFSDRRSGNNQPSSSQQQQFGGPSISSGSVILRKTIEVKNIEVTELRKEKVFLKLQKRISKDKEEMRRKHQKMRENVLKSQQSSVEKLVGNASSTTTTNILTTKLSLKRRNHPNNASTDAGDLNKIRHVSLGNRISDPVHMGGDSLIRSLIQNQTDEWSTLIKRIEIEQFEQRKLHTKEEYELLRRILTDMEDIRAVQQDKVIKTKAERDRRIKELNERNLKLFMEERKRLATRCRRHEDQLEKKHSEQLESLEKESVRALELEEMSHRETLLASQPQCIV</sequence>
<feature type="region of interest" description="Disordered" evidence="10">
    <location>
        <begin position="1046"/>
        <end position="1065"/>
    </location>
</feature>
<dbReference type="PRINTS" id="PR00390">
    <property type="entry name" value="PHPHLIPASEC"/>
</dbReference>
<feature type="transmembrane region" description="Helical" evidence="11">
    <location>
        <begin position="1150"/>
        <end position="1173"/>
    </location>
</feature>
<evidence type="ECO:0000256" key="1">
    <source>
        <dbReference type="ARBA" id="ARBA00004496"/>
    </source>
</evidence>
<keyword evidence="5 8" id="KW-0442">Lipid degradation</keyword>
<feature type="region of interest" description="Disordered" evidence="10">
    <location>
        <begin position="499"/>
        <end position="532"/>
    </location>
</feature>
<dbReference type="CDD" id="cd00275">
    <property type="entry name" value="C2_PLC_like"/>
    <property type="match status" value="1"/>
</dbReference>
<dbReference type="SUPFAM" id="SSF50729">
    <property type="entry name" value="PH domain-like"/>
    <property type="match status" value="1"/>
</dbReference>
<dbReference type="SUPFAM" id="SSF51695">
    <property type="entry name" value="PLC-like phosphodiesterases"/>
    <property type="match status" value="2"/>
</dbReference>
<feature type="compositionally biased region" description="Polar residues" evidence="10">
    <location>
        <begin position="651"/>
        <end position="682"/>
    </location>
</feature>
<feature type="compositionally biased region" description="Low complexity" evidence="10">
    <location>
        <begin position="1298"/>
        <end position="1316"/>
    </location>
</feature>
<dbReference type="GO" id="GO:0046488">
    <property type="term" value="P:phosphatidylinositol metabolic process"/>
    <property type="evidence" value="ECO:0007669"/>
    <property type="project" value="TreeGrafter"/>
</dbReference>
<evidence type="ECO:0000256" key="2">
    <source>
        <dbReference type="ARBA" id="ARBA00012368"/>
    </source>
</evidence>
<reference evidence="14" key="1">
    <citation type="submission" date="2022-11" db="UniProtKB">
        <authorList>
            <consortium name="WormBaseParasite"/>
        </authorList>
    </citation>
    <scope>IDENTIFICATION</scope>
</reference>
<dbReference type="Pfam" id="PF22631">
    <property type="entry name" value="PLCB1-4-like_EFh"/>
    <property type="match status" value="1"/>
</dbReference>
<evidence type="ECO:0000256" key="11">
    <source>
        <dbReference type="SAM" id="Phobius"/>
    </source>
</evidence>
<dbReference type="SUPFAM" id="SSF69989">
    <property type="entry name" value="C-terminal domain of PLC-beta"/>
    <property type="match status" value="1"/>
</dbReference>
<proteinExistence type="predicted"/>
<dbReference type="SMART" id="SM00149">
    <property type="entry name" value="PLCYc"/>
    <property type="match status" value="1"/>
</dbReference>
<dbReference type="PROSITE" id="PS50008">
    <property type="entry name" value="PIPLC_Y_DOMAIN"/>
    <property type="match status" value="1"/>
</dbReference>
<dbReference type="InterPro" id="IPR042531">
    <property type="entry name" value="PLC-beta_C_sf"/>
</dbReference>
<keyword evidence="11" id="KW-1133">Transmembrane helix</keyword>
<evidence type="ECO:0000259" key="12">
    <source>
        <dbReference type="PROSITE" id="PS50008"/>
    </source>
</evidence>
<dbReference type="PANTHER" id="PTHR10336">
    <property type="entry name" value="PHOSPHOINOSITIDE-SPECIFIC PHOSPHOLIPASE C FAMILY PROTEIN"/>
    <property type="match status" value="1"/>
</dbReference>
<feature type="compositionally biased region" description="Basic and acidic residues" evidence="10">
    <location>
        <begin position="1353"/>
        <end position="1367"/>
    </location>
</feature>
<dbReference type="GO" id="GO:0005737">
    <property type="term" value="C:cytoplasm"/>
    <property type="evidence" value="ECO:0007669"/>
    <property type="project" value="UniProtKB-SubCell"/>
</dbReference>
<comment type="catalytic activity">
    <reaction evidence="8">
        <text>a 1,2-diacyl-sn-glycero-3-phospho-(1D-myo-inositol-4,5-bisphosphate) + H2O = 1D-myo-inositol 1,4,5-trisphosphate + a 1,2-diacyl-sn-glycerol + H(+)</text>
        <dbReference type="Rhea" id="RHEA:33179"/>
        <dbReference type="ChEBI" id="CHEBI:15377"/>
        <dbReference type="ChEBI" id="CHEBI:15378"/>
        <dbReference type="ChEBI" id="CHEBI:17815"/>
        <dbReference type="ChEBI" id="CHEBI:58456"/>
        <dbReference type="ChEBI" id="CHEBI:203600"/>
        <dbReference type="EC" id="3.1.4.11"/>
    </reaction>
</comment>
<dbReference type="Gene3D" id="2.30.29.240">
    <property type="match status" value="2"/>
</dbReference>
<dbReference type="InterPro" id="IPR053945">
    <property type="entry name" value="PLCB1-4-like_EFh"/>
</dbReference>
<feature type="coiled-coil region" evidence="9">
    <location>
        <begin position="1511"/>
        <end position="1546"/>
    </location>
</feature>
<comment type="subcellular location">
    <subcellularLocation>
        <location evidence="1">Cytoplasm</location>
    </subcellularLocation>
</comment>
<evidence type="ECO:0000256" key="4">
    <source>
        <dbReference type="ARBA" id="ARBA00022801"/>
    </source>
</evidence>
<accession>A0A915LP60</accession>
<feature type="region of interest" description="Disordered" evidence="10">
    <location>
        <begin position="1262"/>
        <end position="1316"/>
    </location>
</feature>
<keyword evidence="13" id="KW-1185">Reference proteome</keyword>
<evidence type="ECO:0000256" key="8">
    <source>
        <dbReference type="RuleBase" id="RU361133"/>
    </source>
</evidence>
<feature type="domain" description="PI-PLC Y-box" evidence="12">
    <location>
        <begin position="805"/>
        <end position="876"/>
    </location>
</feature>
<feature type="region of interest" description="Disordered" evidence="10">
    <location>
        <begin position="1105"/>
        <end position="1124"/>
    </location>
</feature>